<keyword evidence="3" id="KW-1185">Reference proteome</keyword>
<organism evidence="2 3">
    <name type="scientific">Caballeronia glebae</name>
    <dbReference type="NCBI Taxonomy" id="1777143"/>
    <lineage>
        <taxon>Bacteria</taxon>
        <taxon>Pseudomonadati</taxon>
        <taxon>Pseudomonadota</taxon>
        <taxon>Betaproteobacteria</taxon>
        <taxon>Burkholderiales</taxon>
        <taxon>Burkholderiaceae</taxon>
        <taxon>Caballeronia</taxon>
    </lineage>
</organism>
<evidence type="ECO:0000313" key="2">
    <source>
        <dbReference type="EMBL" id="SAK89230.1"/>
    </source>
</evidence>
<proteinExistence type="predicted"/>
<name>A0A158D4F9_9BURK</name>
<dbReference type="STRING" id="1777143.AWB82_06242"/>
<reference evidence="2" key="1">
    <citation type="submission" date="2016-01" db="EMBL/GenBank/DDBJ databases">
        <authorList>
            <person name="Peeters C."/>
        </authorList>
    </citation>
    <scope>NUCLEOTIDE SEQUENCE [LARGE SCALE GENOMIC DNA]</scope>
    <source>
        <strain evidence="2">LMG 29325</strain>
    </source>
</reference>
<feature type="region of interest" description="Disordered" evidence="1">
    <location>
        <begin position="82"/>
        <end position="101"/>
    </location>
</feature>
<gene>
    <name evidence="2" type="ORF">AWB82_06242</name>
</gene>
<dbReference type="Proteomes" id="UP000054596">
    <property type="component" value="Unassembled WGS sequence"/>
</dbReference>
<evidence type="ECO:0000313" key="3">
    <source>
        <dbReference type="Proteomes" id="UP000054596"/>
    </source>
</evidence>
<dbReference type="EMBL" id="FCOJ02000069">
    <property type="protein sequence ID" value="SAK89230.1"/>
    <property type="molecule type" value="Genomic_DNA"/>
</dbReference>
<comment type="caution">
    <text evidence="2">The sequence shown here is derived from an EMBL/GenBank/DDBJ whole genome shotgun (WGS) entry which is preliminary data.</text>
</comment>
<protein>
    <submittedName>
        <fullName evidence="2">Uncharacterized protein</fullName>
    </submittedName>
</protein>
<dbReference type="AlphaFoldDB" id="A0A158D4F9"/>
<evidence type="ECO:0000256" key="1">
    <source>
        <dbReference type="SAM" id="MobiDB-lite"/>
    </source>
</evidence>
<sequence>MGEVIGQIAVIGIDSTAVVIHIPAQQFGRRFAEAQCLNSPLTAAFTESANLAAQSMAMPVTQSQAAYLADPRAGLEQQTRDQLVAQAPTGRTAGIEDAARE</sequence>
<accession>A0A158D4F9</accession>